<dbReference type="Proteomes" id="UP000274772">
    <property type="component" value="Chromosome"/>
</dbReference>
<proteinExistence type="predicted"/>
<gene>
    <name evidence="1" type="ORF">JMUB590_2341</name>
</gene>
<sequence length="62" mass="7481">MILTFKQVSTHMLPFLFLKKYIKRLNIEYRFLEKITLEDDVEHDRINCAQKKNPQKGVLCIK</sequence>
<reference evidence="1 2" key="1">
    <citation type="submission" date="2018-05" db="EMBL/GenBank/DDBJ databases">
        <title>Complete genome sequencing of three human clinical isolates of Staphylococcus caprae reveals virulence factors similar to those of S. epidermidis and S. capitis.</title>
        <authorList>
            <person name="Watanabe S."/>
            <person name="Cui L."/>
        </authorList>
    </citation>
    <scope>NUCLEOTIDE SEQUENCE [LARGE SCALE GENOMIC DNA]</scope>
    <source>
        <strain evidence="1 2">JMUB590</strain>
    </source>
</reference>
<evidence type="ECO:0000313" key="2">
    <source>
        <dbReference type="Proteomes" id="UP000274772"/>
    </source>
</evidence>
<dbReference type="EMBL" id="AP018586">
    <property type="protein sequence ID" value="BBD93395.1"/>
    <property type="molecule type" value="Genomic_DNA"/>
</dbReference>
<evidence type="ECO:0008006" key="3">
    <source>
        <dbReference type="Google" id="ProtNLM"/>
    </source>
</evidence>
<keyword evidence="2" id="KW-1185">Reference proteome</keyword>
<evidence type="ECO:0000313" key="1">
    <source>
        <dbReference type="EMBL" id="BBD93395.1"/>
    </source>
</evidence>
<name>A0ABN5WCH2_9STAP</name>
<accession>A0ABN5WCH2</accession>
<protein>
    <recommendedName>
        <fullName evidence="3">Transposase</fullName>
    </recommendedName>
</protein>
<organism evidence="1 2">
    <name type="scientific">Staphylococcus caprae</name>
    <dbReference type="NCBI Taxonomy" id="29380"/>
    <lineage>
        <taxon>Bacteria</taxon>
        <taxon>Bacillati</taxon>
        <taxon>Bacillota</taxon>
        <taxon>Bacilli</taxon>
        <taxon>Bacillales</taxon>
        <taxon>Staphylococcaceae</taxon>
        <taxon>Staphylococcus</taxon>
    </lineage>
</organism>